<keyword evidence="1" id="KW-0732">Signal</keyword>
<dbReference type="AlphaFoldDB" id="A0A5B8UE70"/>
<sequence>MKKAVAFLSALIIALSFTSCKKEKDSTTTQPTPKTIAGVYRISGLKAQAGSNPQVDVYNQLTECQKQDTWGFQENGTFLFGGAATQSCQDGDFSGTWKLNGKTFTITSQASDDDYQLVNFDGKVLVLSISGTLNNADATYYVSFTKFM</sequence>
<dbReference type="KEGG" id="fgg:FSB75_01595"/>
<name>A0A5B8UE70_9BACT</name>
<gene>
    <name evidence="3" type="ORF">FSB75_01595</name>
</gene>
<dbReference type="OrthoDB" id="799390at2"/>
<proteinExistence type="predicted"/>
<feature type="signal peptide" evidence="1">
    <location>
        <begin position="1"/>
        <end position="21"/>
    </location>
</feature>
<feature type="chain" id="PRO_5022894910" description="Lipocalin-like domain-containing protein" evidence="1">
    <location>
        <begin position="22"/>
        <end position="148"/>
    </location>
</feature>
<dbReference type="PROSITE" id="PS51257">
    <property type="entry name" value="PROKAR_LIPOPROTEIN"/>
    <property type="match status" value="1"/>
</dbReference>
<evidence type="ECO:0000256" key="1">
    <source>
        <dbReference type="SAM" id="SignalP"/>
    </source>
</evidence>
<organism evidence="3 4">
    <name type="scientific">Flavisolibacter ginsenosidimutans</name>
    <dbReference type="NCBI Taxonomy" id="661481"/>
    <lineage>
        <taxon>Bacteria</taxon>
        <taxon>Pseudomonadati</taxon>
        <taxon>Bacteroidota</taxon>
        <taxon>Chitinophagia</taxon>
        <taxon>Chitinophagales</taxon>
        <taxon>Chitinophagaceae</taxon>
        <taxon>Flavisolibacter</taxon>
    </lineage>
</organism>
<evidence type="ECO:0000313" key="4">
    <source>
        <dbReference type="Proteomes" id="UP000321204"/>
    </source>
</evidence>
<evidence type="ECO:0000259" key="2">
    <source>
        <dbReference type="Pfam" id="PF13648"/>
    </source>
</evidence>
<protein>
    <recommendedName>
        <fullName evidence="2">Lipocalin-like domain-containing protein</fullName>
    </recommendedName>
</protein>
<reference evidence="3 4" key="1">
    <citation type="journal article" date="2015" name="Int. J. Syst. Evol. Microbiol.">
        <title>Flavisolibacter ginsenosidimutans sp. nov., with ginsenoside-converting activity isolated from soil used for cultivating ginseng.</title>
        <authorList>
            <person name="Zhao Y."/>
            <person name="Liu Q."/>
            <person name="Kang M.S."/>
            <person name="Jin F."/>
            <person name="Yu H."/>
            <person name="Im W.T."/>
        </authorList>
    </citation>
    <scope>NUCLEOTIDE SEQUENCE [LARGE SCALE GENOMIC DNA]</scope>
    <source>
        <strain evidence="3 4">Gsoil 636</strain>
    </source>
</reference>
<feature type="domain" description="Lipocalin-like" evidence="2">
    <location>
        <begin position="38"/>
        <end position="127"/>
    </location>
</feature>
<dbReference type="InterPro" id="IPR024311">
    <property type="entry name" value="Lipocalin-like"/>
</dbReference>
<dbReference type="Proteomes" id="UP000321204">
    <property type="component" value="Chromosome"/>
</dbReference>
<evidence type="ECO:0000313" key="3">
    <source>
        <dbReference type="EMBL" id="QEC54645.1"/>
    </source>
</evidence>
<accession>A0A5B8UE70</accession>
<dbReference type="RefSeq" id="WP_146781754.1">
    <property type="nucleotide sequence ID" value="NZ_BAABIO010000006.1"/>
</dbReference>
<keyword evidence="4" id="KW-1185">Reference proteome</keyword>
<dbReference type="EMBL" id="CP042433">
    <property type="protein sequence ID" value="QEC54645.1"/>
    <property type="molecule type" value="Genomic_DNA"/>
</dbReference>
<dbReference type="Pfam" id="PF13648">
    <property type="entry name" value="Lipocalin_4"/>
    <property type="match status" value="1"/>
</dbReference>